<protein>
    <recommendedName>
        <fullName evidence="4">HEAT repeat protein</fullName>
    </recommendedName>
</protein>
<feature type="signal peptide" evidence="1">
    <location>
        <begin position="1"/>
        <end position="27"/>
    </location>
</feature>
<dbReference type="Gene3D" id="1.25.10.10">
    <property type="entry name" value="Leucine-rich Repeat Variant"/>
    <property type="match status" value="1"/>
</dbReference>
<name>A0A5C6EI10_9BACT</name>
<keyword evidence="3" id="KW-1185">Reference proteome</keyword>
<dbReference type="RefSeq" id="WP_146536581.1">
    <property type="nucleotide sequence ID" value="NZ_SJPX01000005.1"/>
</dbReference>
<gene>
    <name evidence="2" type="ORF">Poly59_50260</name>
</gene>
<dbReference type="InterPro" id="IPR011989">
    <property type="entry name" value="ARM-like"/>
</dbReference>
<comment type="caution">
    <text evidence="2">The sequence shown here is derived from an EMBL/GenBank/DDBJ whole genome shotgun (WGS) entry which is preliminary data.</text>
</comment>
<dbReference type="Proteomes" id="UP000317977">
    <property type="component" value="Unassembled WGS sequence"/>
</dbReference>
<keyword evidence="1" id="KW-0732">Signal</keyword>
<evidence type="ECO:0008006" key="4">
    <source>
        <dbReference type="Google" id="ProtNLM"/>
    </source>
</evidence>
<feature type="chain" id="PRO_5023100887" description="HEAT repeat protein" evidence="1">
    <location>
        <begin position="28"/>
        <end position="408"/>
    </location>
</feature>
<dbReference type="EMBL" id="SJPX01000005">
    <property type="protein sequence ID" value="TWU48180.1"/>
    <property type="molecule type" value="Genomic_DNA"/>
</dbReference>
<sequence length="408" mass="44831" precursor="true">MTRLLTITPACVLLFSVACLMPISAVADSVEIAGGGHLTGKVTRQSDYTVVAIDDEIQVAIPNSRVSRVVKSDELAQYRRNAAKAGENAELHYKLAIWCATAGNLPGQTGQYRKYHFQRAIELDPEHELARAALGYLKENGKWIHRNDMMRDRGMISVGRKWELPESVALAESAEASETESKLWIREVNRLIKIVSKGSSKSAEALDALRAIKDPLAAVAIAEQLKDSRNDRSQPVAMRRLWIDLLGRFKNRVSVQALVLAGVEETDETIREAALEQLLVYGADSASATYVPMLSANNRQTIHRAARALSWFPDPELAMTYVDALVTTVKTVGPPPPGMSLGFGDNGSNGMSTGGKAVEINDTQPNPAVLALLRMVEPNVDFGYNEQKWQMYLAAKKTKFSGDLRRDP</sequence>
<dbReference type="InterPro" id="IPR016024">
    <property type="entry name" value="ARM-type_fold"/>
</dbReference>
<dbReference type="AlphaFoldDB" id="A0A5C6EI10"/>
<dbReference type="OrthoDB" id="212249at2"/>
<evidence type="ECO:0000313" key="3">
    <source>
        <dbReference type="Proteomes" id="UP000317977"/>
    </source>
</evidence>
<dbReference type="PROSITE" id="PS51257">
    <property type="entry name" value="PROKAR_LIPOPROTEIN"/>
    <property type="match status" value="1"/>
</dbReference>
<dbReference type="SUPFAM" id="SSF48371">
    <property type="entry name" value="ARM repeat"/>
    <property type="match status" value="1"/>
</dbReference>
<accession>A0A5C6EI10</accession>
<reference evidence="2 3" key="1">
    <citation type="submission" date="2019-02" db="EMBL/GenBank/DDBJ databases">
        <title>Deep-cultivation of Planctomycetes and their phenomic and genomic characterization uncovers novel biology.</title>
        <authorList>
            <person name="Wiegand S."/>
            <person name="Jogler M."/>
            <person name="Boedeker C."/>
            <person name="Pinto D."/>
            <person name="Vollmers J."/>
            <person name="Rivas-Marin E."/>
            <person name="Kohn T."/>
            <person name="Peeters S.H."/>
            <person name="Heuer A."/>
            <person name="Rast P."/>
            <person name="Oberbeckmann S."/>
            <person name="Bunk B."/>
            <person name="Jeske O."/>
            <person name="Meyerdierks A."/>
            <person name="Storesund J.E."/>
            <person name="Kallscheuer N."/>
            <person name="Luecker S."/>
            <person name="Lage O.M."/>
            <person name="Pohl T."/>
            <person name="Merkel B.J."/>
            <person name="Hornburger P."/>
            <person name="Mueller R.-W."/>
            <person name="Bruemmer F."/>
            <person name="Labrenz M."/>
            <person name="Spormann A.M."/>
            <person name="Op Den Camp H."/>
            <person name="Overmann J."/>
            <person name="Amann R."/>
            <person name="Jetten M.S.M."/>
            <person name="Mascher T."/>
            <person name="Medema M.H."/>
            <person name="Devos D.P."/>
            <person name="Kaster A.-K."/>
            <person name="Ovreas L."/>
            <person name="Rohde M."/>
            <person name="Galperin M.Y."/>
            <person name="Jogler C."/>
        </authorList>
    </citation>
    <scope>NUCLEOTIDE SEQUENCE [LARGE SCALE GENOMIC DNA]</scope>
    <source>
        <strain evidence="2 3">Poly59</strain>
    </source>
</reference>
<organism evidence="2 3">
    <name type="scientific">Rubripirellula reticaptiva</name>
    <dbReference type="NCBI Taxonomy" id="2528013"/>
    <lineage>
        <taxon>Bacteria</taxon>
        <taxon>Pseudomonadati</taxon>
        <taxon>Planctomycetota</taxon>
        <taxon>Planctomycetia</taxon>
        <taxon>Pirellulales</taxon>
        <taxon>Pirellulaceae</taxon>
        <taxon>Rubripirellula</taxon>
    </lineage>
</organism>
<proteinExistence type="predicted"/>
<evidence type="ECO:0000256" key="1">
    <source>
        <dbReference type="SAM" id="SignalP"/>
    </source>
</evidence>
<evidence type="ECO:0000313" key="2">
    <source>
        <dbReference type="EMBL" id="TWU48180.1"/>
    </source>
</evidence>